<reference evidence="1" key="1">
    <citation type="submission" date="2022-10" db="EMBL/GenBank/DDBJ databases">
        <title>Genome Sequence of Xylaria curta.</title>
        <authorList>
            <person name="Buettner E."/>
        </authorList>
    </citation>
    <scope>NUCLEOTIDE SEQUENCE</scope>
    <source>
        <strain evidence="1">Babe10</strain>
    </source>
</reference>
<dbReference type="Proteomes" id="UP001143856">
    <property type="component" value="Unassembled WGS sequence"/>
</dbReference>
<dbReference type="EMBL" id="JAPDGR010004158">
    <property type="protein sequence ID" value="KAJ2968973.1"/>
    <property type="molecule type" value="Genomic_DNA"/>
</dbReference>
<comment type="caution">
    <text evidence="1">The sequence shown here is derived from an EMBL/GenBank/DDBJ whole genome shotgun (WGS) entry which is preliminary data.</text>
</comment>
<name>A0ACC1MRX2_9PEZI</name>
<evidence type="ECO:0000313" key="1">
    <source>
        <dbReference type="EMBL" id="KAJ2968973.1"/>
    </source>
</evidence>
<organism evidence="1 2">
    <name type="scientific">Xylaria curta</name>
    <dbReference type="NCBI Taxonomy" id="42375"/>
    <lineage>
        <taxon>Eukaryota</taxon>
        <taxon>Fungi</taxon>
        <taxon>Dikarya</taxon>
        <taxon>Ascomycota</taxon>
        <taxon>Pezizomycotina</taxon>
        <taxon>Sordariomycetes</taxon>
        <taxon>Xylariomycetidae</taxon>
        <taxon>Xylariales</taxon>
        <taxon>Xylariaceae</taxon>
        <taxon>Xylaria</taxon>
    </lineage>
</organism>
<gene>
    <name evidence="1" type="ORF">NUW58_g10099</name>
</gene>
<accession>A0ACC1MRX2</accession>
<keyword evidence="2" id="KW-1185">Reference proteome</keyword>
<evidence type="ECO:0000313" key="2">
    <source>
        <dbReference type="Proteomes" id="UP001143856"/>
    </source>
</evidence>
<proteinExistence type="predicted"/>
<protein>
    <submittedName>
        <fullName evidence="1">Uncharacterized protein</fullName>
    </submittedName>
</protein>
<sequence>MARFQKLVAIVPQFLLGHILLAPTTPAFKLPDRCPVFFDKQRPCDPITPASFLPPSIDIGTKPRPDRIADDSVFADLLSALNATQTIFFAPWLGTWPEAIDWTAAVIGTHISGATRSISEDLAALNSRHDSVTAWKLASNLIDDYFAQTIAFYFGQNAVALRNEAYDDMLWVVLSWVEAIKFVNTHNDLHYTITSSDPSGAALGVFGRYAEIPAQPYHGNVWISTFAHRARIFWDLASHGWDTKLCDGGMLWNPQLLPYKNAITNELFIAASISMYLYFPGDDSQSSFSNRCDKFNPNDPDPQTYSGSRDPRYLKAAVESYRWLRNSNMTNARGLFVDGFHISGQCIRTTKVSS</sequence>